<dbReference type="InterPro" id="IPR016181">
    <property type="entry name" value="Acyl_CoA_acyltransferase"/>
</dbReference>
<dbReference type="CDD" id="cd04301">
    <property type="entry name" value="NAT_SF"/>
    <property type="match status" value="1"/>
</dbReference>
<dbReference type="PROSITE" id="PS51186">
    <property type="entry name" value="GNAT"/>
    <property type="match status" value="1"/>
</dbReference>
<feature type="domain" description="N-acetyltransferase" evidence="3">
    <location>
        <begin position="18"/>
        <end position="180"/>
    </location>
</feature>
<evidence type="ECO:0000313" key="5">
    <source>
        <dbReference type="Proteomes" id="UP001183176"/>
    </source>
</evidence>
<protein>
    <submittedName>
        <fullName evidence="4">GNAT family N-acetyltransferase</fullName>
    </submittedName>
</protein>
<dbReference type="RefSeq" id="WP_311423177.1">
    <property type="nucleotide sequence ID" value="NZ_JAVREH010000013.1"/>
</dbReference>
<dbReference type="InterPro" id="IPR050832">
    <property type="entry name" value="Bact_Acetyltransf"/>
</dbReference>
<evidence type="ECO:0000256" key="2">
    <source>
        <dbReference type="ARBA" id="ARBA00023315"/>
    </source>
</evidence>
<keyword evidence="1" id="KW-0808">Transferase</keyword>
<organism evidence="4 5">
    <name type="scientific">Jatrophihabitans lederbergiae</name>
    <dbReference type="NCBI Taxonomy" id="3075547"/>
    <lineage>
        <taxon>Bacteria</taxon>
        <taxon>Bacillati</taxon>
        <taxon>Actinomycetota</taxon>
        <taxon>Actinomycetes</taxon>
        <taxon>Jatrophihabitantales</taxon>
        <taxon>Jatrophihabitantaceae</taxon>
        <taxon>Jatrophihabitans</taxon>
    </lineage>
</organism>
<name>A0ABU2JAL5_9ACTN</name>
<keyword evidence="5" id="KW-1185">Reference proteome</keyword>
<dbReference type="PANTHER" id="PTHR43877">
    <property type="entry name" value="AMINOALKYLPHOSPHONATE N-ACETYLTRANSFERASE-RELATED-RELATED"/>
    <property type="match status" value="1"/>
</dbReference>
<reference evidence="5" key="1">
    <citation type="submission" date="2023-07" db="EMBL/GenBank/DDBJ databases">
        <title>30 novel species of actinomycetes from the DSMZ collection.</title>
        <authorList>
            <person name="Nouioui I."/>
        </authorList>
    </citation>
    <scope>NUCLEOTIDE SEQUENCE [LARGE SCALE GENOMIC DNA]</scope>
    <source>
        <strain evidence="5">DSM 44399</strain>
    </source>
</reference>
<keyword evidence="2" id="KW-0012">Acyltransferase</keyword>
<proteinExistence type="predicted"/>
<dbReference type="SUPFAM" id="SSF55729">
    <property type="entry name" value="Acyl-CoA N-acyltransferases (Nat)"/>
    <property type="match status" value="1"/>
</dbReference>
<evidence type="ECO:0000259" key="3">
    <source>
        <dbReference type="PROSITE" id="PS51186"/>
    </source>
</evidence>
<sequence length="181" mass="20193">MNGSMLCVDPLPWFDCDMDTRACNEHDLVALRNAWPTADDVHGAHYTEQREGTATYLVAWQDEEPLGSGLIQWHGPIGMNARAAFPDSVEVNHLQVRPELRGRGVGTVLLKAAEQLAENRGYKLIAVGVALDNPDATRLYRRLGYTPTGVIDVCAYDWTDDDGQQHHEIETDQLLIKRLSP</sequence>
<dbReference type="Proteomes" id="UP001183176">
    <property type="component" value="Unassembled WGS sequence"/>
</dbReference>
<evidence type="ECO:0000313" key="4">
    <source>
        <dbReference type="EMBL" id="MDT0262025.1"/>
    </source>
</evidence>
<evidence type="ECO:0000256" key="1">
    <source>
        <dbReference type="ARBA" id="ARBA00022679"/>
    </source>
</evidence>
<dbReference type="Pfam" id="PF00583">
    <property type="entry name" value="Acetyltransf_1"/>
    <property type="match status" value="1"/>
</dbReference>
<gene>
    <name evidence="4" type="ORF">RM423_11520</name>
</gene>
<dbReference type="EMBL" id="JAVREH010000013">
    <property type="protein sequence ID" value="MDT0262025.1"/>
    <property type="molecule type" value="Genomic_DNA"/>
</dbReference>
<comment type="caution">
    <text evidence="4">The sequence shown here is derived from an EMBL/GenBank/DDBJ whole genome shotgun (WGS) entry which is preliminary data.</text>
</comment>
<dbReference type="InterPro" id="IPR000182">
    <property type="entry name" value="GNAT_dom"/>
</dbReference>
<dbReference type="PANTHER" id="PTHR43877:SF2">
    <property type="entry name" value="AMINOALKYLPHOSPHONATE N-ACETYLTRANSFERASE-RELATED"/>
    <property type="match status" value="1"/>
</dbReference>
<accession>A0ABU2JAL5</accession>
<dbReference type="Gene3D" id="3.40.630.30">
    <property type="match status" value="1"/>
</dbReference>